<dbReference type="Proteomes" id="UP000265520">
    <property type="component" value="Unassembled WGS sequence"/>
</dbReference>
<feature type="region of interest" description="Disordered" evidence="1">
    <location>
        <begin position="1"/>
        <end position="20"/>
    </location>
</feature>
<keyword evidence="3" id="KW-1185">Reference proteome</keyword>
<gene>
    <name evidence="2" type="ORF">A2U01_0011026</name>
</gene>
<accession>A0A392MSY2</accession>
<dbReference type="EMBL" id="LXQA010017625">
    <property type="protein sequence ID" value="MCH90119.1"/>
    <property type="molecule type" value="Genomic_DNA"/>
</dbReference>
<organism evidence="2 3">
    <name type="scientific">Trifolium medium</name>
    <dbReference type="NCBI Taxonomy" id="97028"/>
    <lineage>
        <taxon>Eukaryota</taxon>
        <taxon>Viridiplantae</taxon>
        <taxon>Streptophyta</taxon>
        <taxon>Embryophyta</taxon>
        <taxon>Tracheophyta</taxon>
        <taxon>Spermatophyta</taxon>
        <taxon>Magnoliopsida</taxon>
        <taxon>eudicotyledons</taxon>
        <taxon>Gunneridae</taxon>
        <taxon>Pentapetalae</taxon>
        <taxon>rosids</taxon>
        <taxon>fabids</taxon>
        <taxon>Fabales</taxon>
        <taxon>Fabaceae</taxon>
        <taxon>Papilionoideae</taxon>
        <taxon>50 kb inversion clade</taxon>
        <taxon>NPAAA clade</taxon>
        <taxon>Hologalegina</taxon>
        <taxon>IRL clade</taxon>
        <taxon>Trifolieae</taxon>
        <taxon>Trifolium</taxon>
    </lineage>
</organism>
<comment type="caution">
    <text evidence="2">The sequence shown here is derived from an EMBL/GenBank/DDBJ whole genome shotgun (WGS) entry which is preliminary data.</text>
</comment>
<dbReference type="AlphaFoldDB" id="A0A392MSY2"/>
<evidence type="ECO:0000256" key="1">
    <source>
        <dbReference type="SAM" id="MobiDB-lite"/>
    </source>
</evidence>
<evidence type="ECO:0000313" key="3">
    <source>
        <dbReference type="Proteomes" id="UP000265520"/>
    </source>
</evidence>
<evidence type="ECO:0000313" key="2">
    <source>
        <dbReference type="EMBL" id="MCH90119.1"/>
    </source>
</evidence>
<sequence>MPPDAYRAAKGGAGNDQKPGPIPFFAAGISSVMMEIDSE</sequence>
<name>A0A392MSY2_9FABA</name>
<reference evidence="2 3" key="1">
    <citation type="journal article" date="2018" name="Front. Plant Sci.">
        <title>Red Clover (Trifolium pratense) and Zigzag Clover (T. medium) - A Picture of Genomic Similarities and Differences.</title>
        <authorList>
            <person name="Dluhosova J."/>
            <person name="Istvanek J."/>
            <person name="Nedelnik J."/>
            <person name="Repkova J."/>
        </authorList>
    </citation>
    <scope>NUCLEOTIDE SEQUENCE [LARGE SCALE GENOMIC DNA]</scope>
    <source>
        <strain evidence="3">cv. 10/8</strain>
        <tissue evidence="2">Leaf</tissue>
    </source>
</reference>
<protein>
    <submittedName>
        <fullName evidence="2">Coproporphyrinogen-III oxidase 1 chloroplastic-like</fullName>
    </submittedName>
</protein>
<proteinExistence type="predicted"/>